<dbReference type="EMBL" id="LAVV01001607">
    <property type="protein sequence ID" value="KNZ63439.1"/>
    <property type="molecule type" value="Genomic_DNA"/>
</dbReference>
<comment type="caution">
    <text evidence="1">The sequence shown here is derived from an EMBL/GenBank/DDBJ whole genome shotgun (WGS) entry which is preliminary data.</text>
</comment>
<organism evidence="1 2">
    <name type="scientific">Puccinia sorghi</name>
    <dbReference type="NCBI Taxonomy" id="27349"/>
    <lineage>
        <taxon>Eukaryota</taxon>
        <taxon>Fungi</taxon>
        <taxon>Dikarya</taxon>
        <taxon>Basidiomycota</taxon>
        <taxon>Pucciniomycotina</taxon>
        <taxon>Pucciniomycetes</taxon>
        <taxon>Pucciniales</taxon>
        <taxon>Pucciniaceae</taxon>
        <taxon>Puccinia</taxon>
    </lineage>
</organism>
<evidence type="ECO:0000313" key="2">
    <source>
        <dbReference type="Proteomes" id="UP000037035"/>
    </source>
</evidence>
<dbReference type="Proteomes" id="UP000037035">
    <property type="component" value="Unassembled WGS sequence"/>
</dbReference>
<gene>
    <name evidence="1" type="ORF">VP01_11447g2</name>
</gene>
<reference evidence="1 2" key="1">
    <citation type="submission" date="2015-08" db="EMBL/GenBank/DDBJ databases">
        <title>Next Generation Sequencing and Analysis of the Genome of Puccinia sorghi L Schw, the Causal Agent of Maize Common Rust.</title>
        <authorList>
            <person name="Rochi L."/>
            <person name="Burguener G."/>
            <person name="Darino M."/>
            <person name="Turjanski A."/>
            <person name="Kreff E."/>
            <person name="Dieguez M.J."/>
            <person name="Sacco F."/>
        </authorList>
    </citation>
    <scope>NUCLEOTIDE SEQUENCE [LARGE SCALE GENOMIC DNA]</scope>
    <source>
        <strain evidence="1 2">RO10H11247</strain>
    </source>
</reference>
<accession>A0A0L6VRW7</accession>
<evidence type="ECO:0000313" key="1">
    <source>
        <dbReference type="EMBL" id="KNZ63439.1"/>
    </source>
</evidence>
<dbReference type="VEuPathDB" id="FungiDB:VP01_11447g2"/>
<sequence length="53" mass="6028">GVRNCEPGAELFIRKWAATFGRVIYLDLQEAMLHHLKVCNSHHLRMLPIASSP</sequence>
<name>A0A0L6VRW7_9BASI</name>
<proteinExistence type="predicted"/>
<feature type="non-terminal residue" evidence="1">
    <location>
        <position position="1"/>
    </location>
</feature>
<protein>
    <submittedName>
        <fullName evidence="1">Uncharacterized protein</fullName>
    </submittedName>
</protein>
<keyword evidence="2" id="KW-1185">Reference proteome</keyword>
<dbReference type="AlphaFoldDB" id="A0A0L6VRW7"/>